<proteinExistence type="predicted"/>
<gene>
    <name evidence="1" type="ORF">LCGC14_2196180</name>
</gene>
<dbReference type="AlphaFoldDB" id="A0A0F9FVJ8"/>
<sequence length="87" mass="9903">MAWLTPSLQTELIQNSLSTGLWFFIFSARSIYGARCNLVGKGFFIYESEDSATIYASTQRIYRINGAIQAHHSQSIRSDMPQNHRMA</sequence>
<name>A0A0F9FVJ8_9ZZZZ</name>
<comment type="caution">
    <text evidence="1">The sequence shown here is derived from an EMBL/GenBank/DDBJ whole genome shotgun (WGS) entry which is preliminary data.</text>
</comment>
<dbReference type="EMBL" id="LAZR01028847">
    <property type="protein sequence ID" value="KKL61355.1"/>
    <property type="molecule type" value="Genomic_DNA"/>
</dbReference>
<protein>
    <submittedName>
        <fullName evidence="1">Uncharacterized protein</fullName>
    </submittedName>
</protein>
<organism evidence="1">
    <name type="scientific">marine sediment metagenome</name>
    <dbReference type="NCBI Taxonomy" id="412755"/>
    <lineage>
        <taxon>unclassified sequences</taxon>
        <taxon>metagenomes</taxon>
        <taxon>ecological metagenomes</taxon>
    </lineage>
</organism>
<accession>A0A0F9FVJ8</accession>
<reference evidence="1" key="1">
    <citation type="journal article" date="2015" name="Nature">
        <title>Complex archaea that bridge the gap between prokaryotes and eukaryotes.</title>
        <authorList>
            <person name="Spang A."/>
            <person name="Saw J.H."/>
            <person name="Jorgensen S.L."/>
            <person name="Zaremba-Niedzwiedzka K."/>
            <person name="Martijn J."/>
            <person name="Lind A.E."/>
            <person name="van Eijk R."/>
            <person name="Schleper C."/>
            <person name="Guy L."/>
            <person name="Ettema T.J."/>
        </authorList>
    </citation>
    <scope>NUCLEOTIDE SEQUENCE</scope>
</reference>
<evidence type="ECO:0000313" key="1">
    <source>
        <dbReference type="EMBL" id="KKL61355.1"/>
    </source>
</evidence>